<evidence type="ECO:0000259" key="3">
    <source>
        <dbReference type="Pfam" id="PF01030"/>
    </source>
</evidence>
<comment type="caution">
    <text evidence="4">The sequence shown here is derived from an EMBL/GenBank/DDBJ whole genome shotgun (WGS) entry which is preliminary data.</text>
</comment>
<feature type="compositionally biased region" description="Low complexity" evidence="1">
    <location>
        <begin position="129"/>
        <end position="148"/>
    </location>
</feature>
<dbReference type="OrthoDB" id="5821210at2759"/>
<dbReference type="AlphaFoldDB" id="A0A016SJU4"/>
<sequence>MNAIGAEKKCKEMSTCVAEYTSLKEEPGFRKYAHAARSHLPSNIKKLEQVEKINGRLFVTDNQAVPDLFFLRNLKEINNPELDKAGLVIRNNKNFQNIGLESLEKVTGEEKTKTPAKVTTTEARKHSKTSTTSSSKSSTMSTAKGSKTQRSTWRTSSKTTYSLKNLNISSNDKPLTSMPPKAGVHDKGLSGPKVKKGVPSTKKTSPVLICLVILIPLLLIVIAIIVAVVIIRRKKIASKRPGGGKNKNGKKSGPAEKGKEAAKKEKEPAKKEQEPAKKEKEPDKKEQEPDKKEKGESKIKSK</sequence>
<keyword evidence="5" id="KW-1185">Reference proteome</keyword>
<feature type="transmembrane region" description="Helical" evidence="2">
    <location>
        <begin position="206"/>
        <end position="231"/>
    </location>
</feature>
<reference evidence="5" key="1">
    <citation type="journal article" date="2015" name="Nat. Genet.">
        <title>The genome and transcriptome of the zoonotic hookworm Ancylostoma ceylanicum identify infection-specific gene families.</title>
        <authorList>
            <person name="Schwarz E.M."/>
            <person name="Hu Y."/>
            <person name="Antoshechkin I."/>
            <person name="Miller M.M."/>
            <person name="Sternberg P.W."/>
            <person name="Aroian R.V."/>
        </authorList>
    </citation>
    <scope>NUCLEOTIDE SEQUENCE</scope>
    <source>
        <strain evidence="5">HY135</strain>
    </source>
</reference>
<dbReference type="Pfam" id="PF01030">
    <property type="entry name" value="Recep_L_domain"/>
    <property type="match status" value="1"/>
</dbReference>
<feature type="region of interest" description="Disordered" evidence="1">
    <location>
        <begin position="106"/>
        <end position="201"/>
    </location>
</feature>
<proteinExistence type="predicted"/>
<protein>
    <recommendedName>
        <fullName evidence="3">Receptor L-domain domain-containing protein</fullName>
    </recommendedName>
</protein>
<dbReference type="Gene3D" id="3.80.20.20">
    <property type="entry name" value="Receptor L-domain"/>
    <property type="match status" value="1"/>
</dbReference>
<feature type="region of interest" description="Disordered" evidence="1">
    <location>
        <begin position="238"/>
        <end position="302"/>
    </location>
</feature>
<gene>
    <name evidence="4" type="primary">Acey_s0212.g2232</name>
    <name evidence="4" type="ORF">Y032_0212g2232</name>
</gene>
<name>A0A016SJU4_9BILA</name>
<dbReference type="InterPro" id="IPR000494">
    <property type="entry name" value="Rcpt_L-dom"/>
</dbReference>
<evidence type="ECO:0000256" key="1">
    <source>
        <dbReference type="SAM" id="MobiDB-lite"/>
    </source>
</evidence>
<dbReference type="EMBL" id="JARK01001548">
    <property type="protein sequence ID" value="EYB90915.1"/>
    <property type="molecule type" value="Genomic_DNA"/>
</dbReference>
<organism evidence="4 5">
    <name type="scientific">Ancylostoma ceylanicum</name>
    <dbReference type="NCBI Taxonomy" id="53326"/>
    <lineage>
        <taxon>Eukaryota</taxon>
        <taxon>Metazoa</taxon>
        <taxon>Ecdysozoa</taxon>
        <taxon>Nematoda</taxon>
        <taxon>Chromadorea</taxon>
        <taxon>Rhabditida</taxon>
        <taxon>Rhabditina</taxon>
        <taxon>Rhabditomorpha</taxon>
        <taxon>Strongyloidea</taxon>
        <taxon>Ancylostomatidae</taxon>
        <taxon>Ancylostomatinae</taxon>
        <taxon>Ancylostoma</taxon>
    </lineage>
</organism>
<feature type="compositionally biased region" description="Basic and acidic residues" evidence="1">
    <location>
        <begin position="253"/>
        <end position="302"/>
    </location>
</feature>
<dbReference type="Proteomes" id="UP000024635">
    <property type="component" value="Unassembled WGS sequence"/>
</dbReference>
<feature type="domain" description="Receptor L-domain" evidence="3">
    <location>
        <begin position="41"/>
        <end position="108"/>
    </location>
</feature>
<evidence type="ECO:0000313" key="5">
    <source>
        <dbReference type="Proteomes" id="UP000024635"/>
    </source>
</evidence>
<feature type="compositionally biased region" description="Polar residues" evidence="1">
    <location>
        <begin position="149"/>
        <end position="174"/>
    </location>
</feature>
<keyword evidence="2" id="KW-1133">Transmembrane helix</keyword>
<keyword evidence="2" id="KW-0472">Membrane</keyword>
<accession>A0A016SJU4</accession>
<dbReference type="InterPro" id="IPR036941">
    <property type="entry name" value="Rcpt_L-dom_sf"/>
</dbReference>
<dbReference type="SUPFAM" id="SSF52058">
    <property type="entry name" value="L domain-like"/>
    <property type="match status" value="1"/>
</dbReference>
<evidence type="ECO:0000313" key="4">
    <source>
        <dbReference type="EMBL" id="EYB90915.1"/>
    </source>
</evidence>
<keyword evidence="2" id="KW-0812">Transmembrane</keyword>
<evidence type="ECO:0000256" key="2">
    <source>
        <dbReference type="SAM" id="Phobius"/>
    </source>
</evidence>